<dbReference type="AlphaFoldDB" id="A0AAV2RST9"/>
<dbReference type="Gene3D" id="4.10.400.10">
    <property type="entry name" value="Low-density Lipoprotein Receptor"/>
    <property type="match status" value="1"/>
</dbReference>
<dbReference type="SUPFAM" id="SSF57424">
    <property type="entry name" value="LDL receptor-like module"/>
    <property type="match status" value="1"/>
</dbReference>
<evidence type="ECO:0000256" key="14">
    <source>
        <dbReference type="SAM" id="Phobius"/>
    </source>
</evidence>
<feature type="transmembrane region" description="Helical" evidence="14">
    <location>
        <begin position="568"/>
        <end position="592"/>
    </location>
</feature>
<dbReference type="InterPro" id="IPR002172">
    <property type="entry name" value="LDrepeatLR_classA_rpt"/>
</dbReference>
<dbReference type="EMBL" id="CAXKWB010028153">
    <property type="protein sequence ID" value="CAL4133301.1"/>
    <property type="molecule type" value="Genomic_DNA"/>
</dbReference>
<dbReference type="GO" id="GO:0005254">
    <property type="term" value="F:chloride channel activity"/>
    <property type="evidence" value="ECO:0007669"/>
    <property type="project" value="UniProtKB-ARBA"/>
</dbReference>
<dbReference type="SUPFAM" id="SSF90112">
    <property type="entry name" value="Neurotransmitter-gated ion-channel transmembrane pore"/>
    <property type="match status" value="1"/>
</dbReference>
<dbReference type="Proteomes" id="UP001497623">
    <property type="component" value="Unassembled WGS sequence"/>
</dbReference>
<evidence type="ECO:0000256" key="3">
    <source>
        <dbReference type="ARBA" id="ARBA00022448"/>
    </source>
</evidence>
<dbReference type="GO" id="GO:0004888">
    <property type="term" value="F:transmembrane signaling receptor activity"/>
    <property type="evidence" value="ECO:0007669"/>
    <property type="project" value="InterPro"/>
</dbReference>
<dbReference type="Gene3D" id="2.70.170.10">
    <property type="entry name" value="Neurotransmitter-gated ion-channel ligand-binding domain"/>
    <property type="match status" value="1"/>
</dbReference>
<sequence>IQSTSDILAQHQSPTRVKVGSYNAKQSFSGKISQVNIWNRILRKEEIESISSCQFESLEGNIVKWSEQWTTHGDVQKQNIPLTELCTKQQEQDLFLFHDITFNVAAYICHGLGGRVPYAESREDYDTLYKNLNDKFTSLHSNNTKLWGGIVDREQEGVWKEAKNGTQVSPFWQPYEPNGNLFQNCGQFSVKGMADVPCHSLNVAACVVPGRPVWRLLGTCRDSTASGPYKFRPVQTDPDIIEFHGYGRFKILKNDSDTWIWLDWRQKITIASLLWPRYDMPFGRQQWRIEIPYCEQDAGTPRELLLTSCSNSSFTCNDGTCIPLRHRCDLENHCQDKSDETGCRIIRFPSGYRKALPPPGPISNTPLPVLVHIIIDKIDVETASATISSSFNLTMVWNDVDLQFVNLNDDYTLNQVSLPDLHKLWIPWIEFINTEGNHITILDEQAYMKINKNSSYTEADITSSYETELYSGSTNPFHLSRKYGKKFQCNFHLSSYPFDKQVCYMKMAMLPASTKQIIFHSNESSVSFVGSLELMEYMITNIDIIVDNDVNDLAHVYVKVGLSRLSGFIFLTVYIPSGLMLVISYLTLYFNVAIFQVRALAAITALLVTSTIFTQASASLPKASYVKFLDIWLMFCIILLVTVVMFHTLIDHFYNKTSRTISVSPLEGQKIMKNNRSIYINLVLISRIGIPLIFFIFNIIYWSLAISF</sequence>
<dbReference type="InterPro" id="IPR006029">
    <property type="entry name" value="Neurotrans-gated_channel_TM"/>
</dbReference>
<organism evidence="16 17">
    <name type="scientific">Meganyctiphanes norvegica</name>
    <name type="common">Northern krill</name>
    <name type="synonym">Thysanopoda norvegica</name>
    <dbReference type="NCBI Taxonomy" id="48144"/>
    <lineage>
        <taxon>Eukaryota</taxon>
        <taxon>Metazoa</taxon>
        <taxon>Ecdysozoa</taxon>
        <taxon>Arthropoda</taxon>
        <taxon>Crustacea</taxon>
        <taxon>Multicrustacea</taxon>
        <taxon>Malacostraca</taxon>
        <taxon>Eumalacostraca</taxon>
        <taxon>Eucarida</taxon>
        <taxon>Euphausiacea</taxon>
        <taxon>Euphausiidae</taxon>
        <taxon>Meganyctiphanes</taxon>
    </lineage>
</organism>
<comment type="subcellular location">
    <subcellularLocation>
        <location evidence="2">Cell membrane</location>
    </subcellularLocation>
    <subcellularLocation>
        <location evidence="1">Membrane</location>
        <topology evidence="1">Multi-pass membrane protein</topology>
    </subcellularLocation>
</comment>
<dbReference type="InterPro" id="IPR006201">
    <property type="entry name" value="Neur_channel"/>
</dbReference>
<dbReference type="GO" id="GO:0005230">
    <property type="term" value="F:extracellular ligand-gated monoatomic ion channel activity"/>
    <property type="evidence" value="ECO:0007669"/>
    <property type="project" value="InterPro"/>
</dbReference>
<dbReference type="Pfam" id="PF02932">
    <property type="entry name" value="Neur_chan_memb"/>
    <property type="match status" value="1"/>
</dbReference>
<keyword evidence="9 14" id="KW-0472">Membrane</keyword>
<dbReference type="PRINTS" id="PR00253">
    <property type="entry name" value="GABAARECEPTR"/>
</dbReference>
<dbReference type="Gene3D" id="3.10.100.10">
    <property type="entry name" value="Mannose-Binding Protein A, subunit A"/>
    <property type="match status" value="1"/>
</dbReference>
<dbReference type="GO" id="GO:0005886">
    <property type="term" value="C:plasma membrane"/>
    <property type="evidence" value="ECO:0007669"/>
    <property type="project" value="UniProtKB-SubCell"/>
</dbReference>
<dbReference type="InterPro" id="IPR038050">
    <property type="entry name" value="Neuro_actylchol_rec"/>
</dbReference>
<accession>A0AAV2RST9</accession>
<evidence type="ECO:0000256" key="4">
    <source>
        <dbReference type="ARBA" id="ARBA00022475"/>
    </source>
</evidence>
<dbReference type="PROSITE" id="PS00236">
    <property type="entry name" value="NEUROTR_ION_CHANNEL"/>
    <property type="match status" value="1"/>
</dbReference>
<dbReference type="InterPro" id="IPR001759">
    <property type="entry name" value="PTX_dom"/>
</dbReference>
<evidence type="ECO:0000256" key="5">
    <source>
        <dbReference type="ARBA" id="ARBA00022692"/>
    </source>
</evidence>
<feature type="disulfide bond" evidence="12">
    <location>
        <begin position="309"/>
        <end position="321"/>
    </location>
</feature>
<keyword evidence="7 14" id="KW-1133">Transmembrane helix</keyword>
<dbReference type="InterPro" id="IPR018000">
    <property type="entry name" value="Neurotransmitter_ion_chnl_CS"/>
</dbReference>
<keyword evidence="8" id="KW-0406">Ion transport</keyword>
<dbReference type="PROSITE" id="PS50068">
    <property type="entry name" value="LDLRA_2"/>
    <property type="match status" value="1"/>
</dbReference>
<dbReference type="Pfam" id="PF00059">
    <property type="entry name" value="Lectin_C"/>
    <property type="match status" value="1"/>
</dbReference>
<evidence type="ECO:0000259" key="15">
    <source>
        <dbReference type="PROSITE" id="PS51828"/>
    </source>
</evidence>
<keyword evidence="10 12" id="KW-1015">Disulfide bond</keyword>
<gene>
    <name evidence="16" type="ORF">MNOR_LOCUS27160</name>
</gene>
<dbReference type="InterPro" id="IPR016187">
    <property type="entry name" value="CTDL_fold"/>
</dbReference>
<dbReference type="InterPro" id="IPR036734">
    <property type="entry name" value="Neur_chan_lig-bd_sf"/>
</dbReference>
<evidence type="ECO:0000256" key="1">
    <source>
        <dbReference type="ARBA" id="ARBA00004141"/>
    </source>
</evidence>
<keyword evidence="17" id="KW-1185">Reference proteome</keyword>
<feature type="transmembrane region" description="Helical" evidence="14">
    <location>
        <begin position="678"/>
        <end position="704"/>
    </location>
</feature>
<dbReference type="InterPro" id="IPR016186">
    <property type="entry name" value="C-type_lectin-like/link_sf"/>
</dbReference>
<dbReference type="SUPFAM" id="SSF56436">
    <property type="entry name" value="C-type lectin-like"/>
    <property type="match status" value="1"/>
</dbReference>
<keyword evidence="11" id="KW-0407">Ion channel</keyword>
<dbReference type="PROSITE" id="PS51828">
    <property type="entry name" value="PTX_2"/>
    <property type="match status" value="1"/>
</dbReference>
<evidence type="ECO:0000256" key="9">
    <source>
        <dbReference type="ARBA" id="ARBA00023136"/>
    </source>
</evidence>
<dbReference type="GO" id="GO:0099095">
    <property type="term" value="F:ligand-gated monoatomic anion channel activity"/>
    <property type="evidence" value="ECO:0007669"/>
    <property type="project" value="UniProtKB-ARBA"/>
</dbReference>
<evidence type="ECO:0000313" key="16">
    <source>
        <dbReference type="EMBL" id="CAL4133301.1"/>
    </source>
</evidence>
<comment type="caution">
    <text evidence="13">Lacks conserved residue(s) required for the propagation of feature annotation.</text>
</comment>
<dbReference type="InterPro" id="IPR006028">
    <property type="entry name" value="GABAA/Glycine_rcpt"/>
</dbReference>
<feature type="transmembrane region" description="Helical" evidence="14">
    <location>
        <begin position="631"/>
        <end position="650"/>
    </location>
</feature>
<dbReference type="Gene3D" id="2.60.120.200">
    <property type="match status" value="1"/>
</dbReference>
<dbReference type="Gene3D" id="1.20.58.390">
    <property type="entry name" value="Neurotransmitter-gated ion-channel transmembrane domain"/>
    <property type="match status" value="1"/>
</dbReference>
<dbReference type="InterPro" id="IPR013320">
    <property type="entry name" value="ConA-like_dom_sf"/>
</dbReference>
<keyword evidence="6" id="KW-0732">Signal</keyword>
<dbReference type="PANTHER" id="PTHR18945">
    <property type="entry name" value="NEUROTRANSMITTER GATED ION CHANNEL"/>
    <property type="match status" value="1"/>
</dbReference>
<dbReference type="Pfam" id="PF00057">
    <property type="entry name" value="Ldl_recept_a"/>
    <property type="match status" value="1"/>
</dbReference>
<dbReference type="SUPFAM" id="SSF49899">
    <property type="entry name" value="Concanavalin A-like lectins/glucanases"/>
    <property type="match status" value="1"/>
</dbReference>
<feature type="domain" description="Pentraxin (PTX)" evidence="15">
    <location>
        <begin position="1"/>
        <end position="86"/>
    </location>
</feature>
<reference evidence="16 17" key="1">
    <citation type="submission" date="2024-05" db="EMBL/GenBank/DDBJ databases">
        <authorList>
            <person name="Wallberg A."/>
        </authorList>
    </citation>
    <scope>NUCLEOTIDE SEQUENCE [LARGE SCALE GENOMIC DNA]</scope>
</reference>
<keyword evidence="5 14" id="KW-0812">Transmembrane</keyword>
<evidence type="ECO:0000313" key="17">
    <source>
        <dbReference type="Proteomes" id="UP001497623"/>
    </source>
</evidence>
<feature type="transmembrane region" description="Helical" evidence="14">
    <location>
        <begin position="599"/>
        <end position="619"/>
    </location>
</feature>
<evidence type="ECO:0000256" key="7">
    <source>
        <dbReference type="ARBA" id="ARBA00022989"/>
    </source>
</evidence>
<keyword evidence="4" id="KW-1003">Cell membrane</keyword>
<dbReference type="SUPFAM" id="SSF63712">
    <property type="entry name" value="Nicotinic receptor ligand binding domain-like"/>
    <property type="match status" value="1"/>
</dbReference>
<dbReference type="InterPro" id="IPR023415">
    <property type="entry name" value="LDLR_class-A_CS"/>
</dbReference>
<feature type="disulfide bond" evidence="12">
    <location>
        <begin position="316"/>
        <end position="334"/>
    </location>
</feature>
<dbReference type="CDD" id="cd00112">
    <property type="entry name" value="LDLa"/>
    <property type="match status" value="1"/>
</dbReference>
<evidence type="ECO:0000256" key="8">
    <source>
        <dbReference type="ARBA" id="ARBA00023065"/>
    </source>
</evidence>
<dbReference type="InterPro" id="IPR036719">
    <property type="entry name" value="Neuro-gated_channel_TM_sf"/>
</dbReference>
<dbReference type="InterPro" id="IPR006202">
    <property type="entry name" value="Neur_chan_lig-bd"/>
</dbReference>
<dbReference type="InterPro" id="IPR001304">
    <property type="entry name" value="C-type_lectin-like"/>
</dbReference>
<evidence type="ECO:0000256" key="10">
    <source>
        <dbReference type="ARBA" id="ARBA00023157"/>
    </source>
</evidence>
<dbReference type="SMART" id="SM00192">
    <property type="entry name" value="LDLa"/>
    <property type="match status" value="1"/>
</dbReference>
<protein>
    <recommendedName>
        <fullName evidence="15">Pentraxin (PTX) domain-containing protein</fullName>
    </recommendedName>
</protein>
<evidence type="ECO:0000256" key="2">
    <source>
        <dbReference type="ARBA" id="ARBA00004236"/>
    </source>
</evidence>
<proteinExistence type="predicted"/>
<feature type="non-terminal residue" evidence="16">
    <location>
        <position position="1"/>
    </location>
</feature>
<evidence type="ECO:0000256" key="11">
    <source>
        <dbReference type="ARBA" id="ARBA00023303"/>
    </source>
</evidence>
<keyword evidence="3" id="KW-0813">Transport</keyword>
<dbReference type="PROSITE" id="PS01209">
    <property type="entry name" value="LDLRA_1"/>
    <property type="match status" value="1"/>
</dbReference>
<evidence type="ECO:0000256" key="13">
    <source>
        <dbReference type="PROSITE-ProRule" id="PRU01172"/>
    </source>
</evidence>
<evidence type="ECO:0000256" key="6">
    <source>
        <dbReference type="ARBA" id="ARBA00022729"/>
    </source>
</evidence>
<dbReference type="Pfam" id="PF00354">
    <property type="entry name" value="Pentaxin"/>
    <property type="match status" value="1"/>
</dbReference>
<comment type="caution">
    <text evidence="16">The sequence shown here is derived from an EMBL/GenBank/DDBJ whole genome shotgun (WGS) entry which is preliminary data.</text>
</comment>
<dbReference type="Pfam" id="PF02931">
    <property type="entry name" value="Neur_chan_LBD"/>
    <property type="match status" value="1"/>
</dbReference>
<feature type="disulfide bond" evidence="12">
    <location>
        <begin position="328"/>
        <end position="343"/>
    </location>
</feature>
<evidence type="ECO:0000256" key="12">
    <source>
        <dbReference type="PROSITE-ProRule" id="PRU00124"/>
    </source>
</evidence>
<name>A0AAV2RST9_MEGNR</name>
<dbReference type="InterPro" id="IPR036055">
    <property type="entry name" value="LDL_receptor-like_sf"/>
</dbReference>